<evidence type="ECO:0000313" key="2">
    <source>
        <dbReference type="EMBL" id="KAJ4977636.1"/>
    </source>
</evidence>
<feature type="region of interest" description="Disordered" evidence="1">
    <location>
        <begin position="71"/>
        <end position="91"/>
    </location>
</feature>
<accession>A0A9Q0KVU1</accession>
<sequence>MSLPCNFLQHKWHELRKSSVGNAGIFCMAGPSPTPTLAGGDSQRTLLVHRLLNSSKAPSSFLDRGRSRDVAVDFEEPPPPPAPTWTDDDGNRNRAVVAKIEAANEEFRPNFAVSRSVGFFQSTEDMANVFPNQRHCKA</sequence>
<organism evidence="2 3">
    <name type="scientific">Protea cynaroides</name>
    <dbReference type="NCBI Taxonomy" id="273540"/>
    <lineage>
        <taxon>Eukaryota</taxon>
        <taxon>Viridiplantae</taxon>
        <taxon>Streptophyta</taxon>
        <taxon>Embryophyta</taxon>
        <taxon>Tracheophyta</taxon>
        <taxon>Spermatophyta</taxon>
        <taxon>Magnoliopsida</taxon>
        <taxon>Proteales</taxon>
        <taxon>Proteaceae</taxon>
        <taxon>Protea</taxon>
    </lineage>
</organism>
<keyword evidence="3" id="KW-1185">Reference proteome</keyword>
<evidence type="ECO:0000256" key="1">
    <source>
        <dbReference type="SAM" id="MobiDB-lite"/>
    </source>
</evidence>
<dbReference type="AlphaFoldDB" id="A0A9Q0KVU1"/>
<comment type="caution">
    <text evidence="2">The sequence shown here is derived from an EMBL/GenBank/DDBJ whole genome shotgun (WGS) entry which is preliminary data.</text>
</comment>
<dbReference type="EMBL" id="JAMYWD010000002">
    <property type="protein sequence ID" value="KAJ4977636.1"/>
    <property type="molecule type" value="Genomic_DNA"/>
</dbReference>
<protein>
    <submittedName>
        <fullName evidence="2">Uncharacterized protein</fullName>
    </submittedName>
</protein>
<proteinExistence type="predicted"/>
<reference evidence="2" key="1">
    <citation type="journal article" date="2023" name="Plant J.">
        <title>The genome of the king protea, Protea cynaroides.</title>
        <authorList>
            <person name="Chang J."/>
            <person name="Duong T.A."/>
            <person name="Schoeman C."/>
            <person name="Ma X."/>
            <person name="Roodt D."/>
            <person name="Barker N."/>
            <person name="Li Z."/>
            <person name="Van de Peer Y."/>
            <person name="Mizrachi E."/>
        </authorList>
    </citation>
    <scope>NUCLEOTIDE SEQUENCE</scope>
    <source>
        <tissue evidence="2">Young leaves</tissue>
    </source>
</reference>
<name>A0A9Q0KVU1_9MAGN</name>
<dbReference type="Proteomes" id="UP001141806">
    <property type="component" value="Unassembled WGS sequence"/>
</dbReference>
<evidence type="ECO:0000313" key="3">
    <source>
        <dbReference type="Proteomes" id="UP001141806"/>
    </source>
</evidence>
<gene>
    <name evidence="2" type="ORF">NE237_008416</name>
</gene>